<evidence type="ECO:0000256" key="6">
    <source>
        <dbReference type="ARBA" id="ARBA00038347"/>
    </source>
</evidence>
<feature type="transmembrane region" description="Helical" evidence="7">
    <location>
        <begin position="376"/>
        <end position="396"/>
    </location>
</feature>
<gene>
    <name evidence="9" type="ORF">B0J13DRAFT_475187</name>
</gene>
<dbReference type="Pfam" id="PF07690">
    <property type="entry name" value="MFS_1"/>
    <property type="match status" value="1"/>
</dbReference>
<keyword evidence="2 7" id="KW-0812">Transmembrane</keyword>
<dbReference type="GO" id="GO:0022857">
    <property type="term" value="F:transmembrane transporter activity"/>
    <property type="evidence" value="ECO:0007669"/>
    <property type="project" value="InterPro"/>
</dbReference>
<dbReference type="Gene3D" id="1.20.1250.20">
    <property type="entry name" value="MFS general substrate transporter like domains"/>
    <property type="match status" value="1"/>
</dbReference>
<dbReference type="GO" id="GO:0016020">
    <property type="term" value="C:membrane"/>
    <property type="evidence" value="ECO:0007669"/>
    <property type="project" value="UniProtKB-SubCell"/>
</dbReference>
<comment type="similarity">
    <text evidence="6">Belongs to the major facilitator superfamily. CAR1 family.</text>
</comment>
<dbReference type="EMBL" id="JAGMUU010000010">
    <property type="protein sequence ID" value="KAH7144269.1"/>
    <property type="molecule type" value="Genomic_DNA"/>
</dbReference>
<feature type="transmembrane region" description="Helical" evidence="7">
    <location>
        <begin position="408"/>
        <end position="428"/>
    </location>
</feature>
<feature type="transmembrane region" description="Helical" evidence="7">
    <location>
        <begin position="350"/>
        <end position="370"/>
    </location>
</feature>
<evidence type="ECO:0000256" key="3">
    <source>
        <dbReference type="ARBA" id="ARBA00022989"/>
    </source>
</evidence>
<keyword evidence="10" id="KW-1185">Reference proteome</keyword>
<protein>
    <submittedName>
        <fullName evidence="9">MFS multidrug transporter-like protein</fullName>
    </submittedName>
</protein>
<feature type="transmembrane region" description="Helical" evidence="7">
    <location>
        <begin position="117"/>
        <end position="134"/>
    </location>
</feature>
<sequence length="483" mass="51489">MTMSEEQPLLGPAAEHIEAEVETAVILDFEPNSPENPRNWPNAFKWSIVLMLACMAFTVTFTCISIVPIANQIVADLDNGQPSSAGSALLVTIWELGEAAGPLLIAPLSEVFGRYPVMNVANIIFIAATISAALCQSTPLFIACRALTGLAVAVNVLNPAIIGDMFDADQRGSAMSLVMCAPLIGGAIGPVVSGLIAELVGWRVVVLIGAALAVACEVLFLTCFRETYKITILRQRVQKMGKGSARHGSGIDLVLKSVSRPFAVLFGSGVLIALSLFGSVSFSYFYVLSVSLPSILQDVYHFTPAETGSAFMALSIGSFVSIVICHTTLDRISMHLRGSPDKPNLPGYRLPLVIISALALPFIITAYGWIAQYRLSVWILLTSAAMLDGIILLTLIPLSSYVVDASGVYSASALTGVIVTRCLMGTFLPLATAPLVDALGYGWGCTIFGGFSLLLAPIPMLIMRYGEKWRQLSEYTRASEAQG</sequence>
<dbReference type="InterPro" id="IPR020846">
    <property type="entry name" value="MFS_dom"/>
</dbReference>
<dbReference type="SUPFAM" id="SSF103473">
    <property type="entry name" value="MFS general substrate transporter"/>
    <property type="match status" value="1"/>
</dbReference>
<organism evidence="9 10">
    <name type="scientific">Dactylonectria estremocensis</name>
    <dbReference type="NCBI Taxonomy" id="1079267"/>
    <lineage>
        <taxon>Eukaryota</taxon>
        <taxon>Fungi</taxon>
        <taxon>Dikarya</taxon>
        <taxon>Ascomycota</taxon>
        <taxon>Pezizomycotina</taxon>
        <taxon>Sordariomycetes</taxon>
        <taxon>Hypocreomycetidae</taxon>
        <taxon>Hypocreales</taxon>
        <taxon>Nectriaceae</taxon>
        <taxon>Dactylonectria</taxon>
    </lineage>
</organism>
<accession>A0A9P9J539</accession>
<keyword evidence="3 7" id="KW-1133">Transmembrane helix</keyword>
<feature type="transmembrane region" description="Helical" evidence="7">
    <location>
        <begin position="48"/>
        <end position="70"/>
    </location>
</feature>
<evidence type="ECO:0000256" key="2">
    <source>
        <dbReference type="ARBA" id="ARBA00022692"/>
    </source>
</evidence>
<feature type="transmembrane region" description="Helical" evidence="7">
    <location>
        <begin position="202"/>
        <end position="224"/>
    </location>
</feature>
<feature type="transmembrane region" description="Helical" evidence="7">
    <location>
        <begin position="140"/>
        <end position="162"/>
    </location>
</feature>
<dbReference type="PANTHER" id="PTHR23502:SF163">
    <property type="entry name" value="MAJOR FACILITATOR SUPERFAMILY (MFS) PROFILE DOMAIN-CONTAINING PROTEIN"/>
    <property type="match status" value="1"/>
</dbReference>
<name>A0A9P9J539_9HYPO</name>
<feature type="domain" description="Major facilitator superfamily (MFS) profile" evidence="8">
    <location>
        <begin position="48"/>
        <end position="468"/>
    </location>
</feature>
<comment type="subcellular location">
    <subcellularLocation>
        <location evidence="1">Membrane</location>
        <topology evidence="1">Multi-pass membrane protein</topology>
    </subcellularLocation>
</comment>
<feature type="transmembrane region" description="Helical" evidence="7">
    <location>
        <begin position="262"/>
        <end position="287"/>
    </location>
</feature>
<evidence type="ECO:0000256" key="7">
    <source>
        <dbReference type="SAM" id="Phobius"/>
    </source>
</evidence>
<evidence type="ECO:0000256" key="1">
    <source>
        <dbReference type="ARBA" id="ARBA00004141"/>
    </source>
</evidence>
<reference evidence="9" key="1">
    <citation type="journal article" date="2021" name="Nat. Commun.">
        <title>Genetic determinants of endophytism in the Arabidopsis root mycobiome.</title>
        <authorList>
            <person name="Mesny F."/>
            <person name="Miyauchi S."/>
            <person name="Thiergart T."/>
            <person name="Pickel B."/>
            <person name="Atanasova L."/>
            <person name="Karlsson M."/>
            <person name="Huettel B."/>
            <person name="Barry K.W."/>
            <person name="Haridas S."/>
            <person name="Chen C."/>
            <person name="Bauer D."/>
            <person name="Andreopoulos W."/>
            <person name="Pangilinan J."/>
            <person name="LaButti K."/>
            <person name="Riley R."/>
            <person name="Lipzen A."/>
            <person name="Clum A."/>
            <person name="Drula E."/>
            <person name="Henrissat B."/>
            <person name="Kohler A."/>
            <person name="Grigoriev I.V."/>
            <person name="Martin F.M."/>
            <person name="Hacquard S."/>
        </authorList>
    </citation>
    <scope>NUCLEOTIDE SEQUENCE</scope>
    <source>
        <strain evidence="9">MPI-CAGE-AT-0021</strain>
    </source>
</reference>
<keyword evidence="5" id="KW-0325">Glycoprotein</keyword>
<feature type="transmembrane region" description="Helical" evidence="7">
    <location>
        <begin position="440"/>
        <end position="462"/>
    </location>
</feature>
<dbReference type="PROSITE" id="PS50850">
    <property type="entry name" value="MFS"/>
    <property type="match status" value="1"/>
</dbReference>
<proteinExistence type="inferred from homology"/>
<evidence type="ECO:0000256" key="5">
    <source>
        <dbReference type="ARBA" id="ARBA00023180"/>
    </source>
</evidence>
<dbReference type="FunFam" id="1.20.1250.20:FF:000509">
    <property type="entry name" value="MFS general substrate transporter"/>
    <property type="match status" value="1"/>
</dbReference>
<comment type="caution">
    <text evidence="9">The sequence shown here is derived from an EMBL/GenBank/DDBJ whole genome shotgun (WGS) entry which is preliminary data.</text>
</comment>
<dbReference type="OrthoDB" id="6770063at2759"/>
<dbReference type="AlphaFoldDB" id="A0A9P9J539"/>
<evidence type="ECO:0000313" key="10">
    <source>
        <dbReference type="Proteomes" id="UP000717696"/>
    </source>
</evidence>
<evidence type="ECO:0000259" key="8">
    <source>
        <dbReference type="PROSITE" id="PS50850"/>
    </source>
</evidence>
<dbReference type="InterPro" id="IPR036259">
    <property type="entry name" value="MFS_trans_sf"/>
</dbReference>
<evidence type="ECO:0000313" key="9">
    <source>
        <dbReference type="EMBL" id="KAH7144269.1"/>
    </source>
</evidence>
<dbReference type="InterPro" id="IPR011701">
    <property type="entry name" value="MFS"/>
</dbReference>
<dbReference type="PANTHER" id="PTHR23502">
    <property type="entry name" value="MAJOR FACILITATOR SUPERFAMILY"/>
    <property type="match status" value="1"/>
</dbReference>
<dbReference type="Proteomes" id="UP000717696">
    <property type="component" value="Unassembled WGS sequence"/>
</dbReference>
<evidence type="ECO:0000256" key="4">
    <source>
        <dbReference type="ARBA" id="ARBA00023136"/>
    </source>
</evidence>
<keyword evidence="4 7" id="KW-0472">Membrane</keyword>
<feature type="transmembrane region" description="Helical" evidence="7">
    <location>
        <begin position="307"/>
        <end position="329"/>
    </location>
</feature>